<evidence type="ECO:0000256" key="2">
    <source>
        <dbReference type="ARBA" id="ARBA00004370"/>
    </source>
</evidence>
<keyword evidence="8 11" id="KW-0408">Iron</keyword>
<comment type="cofactor">
    <cofactor evidence="1 11">
        <name>heme</name>
        <dbReference type="ChEBI" id="CHEBI:30413"/>
    </cofactor>
</comment>
<dbReference type="InterPro" id="IPR001128">
    <property type="entry name" value="Cyt_P450"/>
</dbReference>
<dbReference type="Proteomes" id="UP000306102">
    <property type="component" value="Unassembled WGS sequence"/>
</dbReference>
<keyword evidence="6" id="KW-1133">Transmembrane helix</keyword>
<evidence type="ECO:0000256" key="10">
    <source>
        <dbReference type="ARBA" id="ARBA00023136"/>
    </source>
</evidence>
<proteinExistence type="inferred from homology"/>
<dbReference type="GO" id="GO:0005506">
    <property type="term" value="F:iron ion binding"/>
    <property type="evidence" value="ECO:0007669"/>
    <property type="project" value="InterPro"/>
</dbReference>
<comment type="similarity">
    <text evidence="12">Belongs to the cytochrome P450 family.</text>
</comment>
<keyword evidence="7 12" id="KW-0560">Oxidoreductase</keyword>
<dbReference type="EMBL" id="SDRB02011776">
    <property type="protein sequence ID" value="THG00214.1"/>
    <property type="molecule type" value="Genomic_DNA"/>
</dbReference>
<feature type="binding site" description="axial binding residue" evidence="11">
    <location>
        <position position="412"/>
    </location>
    <ligand>
        <name>heme</name>
        <dbReference type="ChEBI" id="CHEBI:30413"/>
    </ligand>
    <ligandPart>
        <name>Fe</name>
        <dbReference type="ChEBI" id="CHEBI:18248"/>
    </ligandPart>
</feature>
<evidence type="ECO:0000256" key="1">
    <source>
        <dbReference type="ARBA" id="ARBA00001971"/>
    </source>
</evidence>
<dbReference type="PRINTS" id="PR00463">
    <property type="entry name" value="EP450I"/>
</dbReference>
<dbReference type="Gene3D" id="1.10.630.10">
    <property type="entry name" value="Cytochrome P450"/>
    <property type="match status" value="2"/>
</dbReference>
<evidence type="ECO:0000256" key="7">
    <source>
        <dbReference type="ARBA" id="ARBA00023002"/>
    </source>
</evidence>
<evidence type="ECO:0000256" key="4">
    <source>
        <dbReference type="ARBA" id="ARBA00022692"/>
    </source>
</evidence>
<dbReference type="InterPro" id="IPR036396">
    <property type="entry name" value="Cyt_P450_sf"/>
</dbReference>
<keyword evidence="3 11" id="KW-0349">Heme</keyword>
<reference evidence="13 14" key="1">
    <citation type="journal article" date="2018" name="Proc. Natl. Acad. Sci. U.S.A.">
        <title>Draft genome sequence of Camellia sinensis var. sinensis provides insights into the evolution of the tea genome and tea quality.</title>
        <authorList>
            <person name="Wei C."/>
            <person name="Yang H."/>
            <person name="Wang S."/>
            <person name="Zhao J."/>
            <person name="Liu C."/>
            <person name="Gao L."/>
            <person name="Xia E."/>
            <person name="Lu Y."/>
            <person name="Tai Y."/>
            <person name="She G."/>
            <person name="Sun J."/>
            <person name="Cao H."/>
            <person name="Tong W."/>
            <person name="Gao Q."/>
            <person name="Li Y."/>
            <person name="Deng W."/>
            <person name="Jiang X."/>
            <person name="Wang W."/>
            <person name="Chen Q."/>
            <person name="Zhang S."/>
            <person name="Li H."/>
            <person name="Wu J."/>
            <person name="Wang P."/>
            <person name="Li P."/>
            <person name="Shi C."/>
            <person name="Zheng F."/>
            <person name="Jian J."/>
            <person name="Huang B."/>
            <person name="Shan D."/>
            <person name="Shi M."/>
            <person name="Fang C."/>
            <person name="Yue Y."/>
            <person name="Li F."/>
            <person name="Li D."/>
            <person name="Wei S."/>
            <person name="Han B."/>
            <person name="Jiang C."/>
            <person name="Yin Y."/>
            <person name="Xia T."/>
            <person name="Zhang Z."/>
            <person name="Bennetzen J.L."/>
            <person name="Zhao S."/>
            <person name="Wan X."/>
        </authorList>
    </citation>
    <scope>NUCLEOTIDE SEQUENCE [LARGE SCALE GENOMIC DNA]</scope>
    <source>
        <strain evidence="14">cv. Shuchazao</strain>
        <tissue evidence="13">Leaf</tissue>
    </source>
</reference>
<evidence type="ECO:0000256" key="6">
    <source>
        <dbReference type="ARBA" id="ARBA00022989"/>
    </source>
</evidence>
<comment type="subcellular location">
    <subcellularLocation>
        <location evidence="2">Membrane</location>
    </subcellularLocation>
</comment>
<dbReference type="SUPFAM" id="SSF48264">
    <property type="entry name" value="Cytochrome P450"/>
    <property type="match status" value="1"/>
</dbReference>
<sequence>MARISAFDLHVTTGARFVNSPPKSHSSLTHLECVEACREPECKVKVSEWFRQVTMNLMLRVIAGKRYSFGDNEGDKEARQFARTMDEFMYLADVSECSDVIPGIEWLDLKGNVKAMKRNGKEMDYFLSMWLEEHVQSRKEGNVKKDERDFMDVLLSCFPEDGDGLVFGHKSQDIIKGTALGGKGMDFGLGGFRPWFFRFPSWTAPSTWACWICLETSFSDFILERVVIHGGVWRLHSRVSFDVQVFAKELVLGSFGHGLFWPWESLILGGSDTITATLTWTVSLLLNHPTVLKTAQQEVDMYVGHGKVRWVDESDTKNLVYLQAIVKETLRLYPPGPLSLPRESIQDCHVSGYYVPKGTRLIVNIWKLHHDPCLSTDPDEFRPERFLTWQAKTNLRGQQFEFLPFGAGRRSCPGSTLAYQTLHLILARLLQGFNLTILPGNGKVDMSEGLGLTLPKATPLEVLVTPRLPICTFLLALSFSCFFLQYVHFCLHPDDSSSVAVGNGLIGWMLYNLLRTVEQFLLRKMVHDNWDREDYD</sequence>
<dbReference type="PROSITE" id="PS00086">
    <property type="entry name" value="CYTOCHROME_P450"/>
    <property type="match status" value="1"/>
</dbReference>
<evidence type="ECO:0000313" key="13">
    <source>
        <dbReference type="EMBL" id="THG00214.1"/>
    </source>
</evidence>
<evidence type="ECO:0000256" key="9">
    <source>
        <dbReference type="ARBA" id="ARBA00023033"/>
    </source>
</evidence>
<evidence type="ECO:0000256" key="3">
    <source>
        <dbReference type="ARBA" id="ARBA00022617"/>
    </source>
</evidence>
<dbReference type="GO" id="GO:0020037">
    <property type="term" value="F:heme binding"/>
    <property type="evidence" value="ECO:0007669"/>
    <property type="project" value="InterPro"/>
</dbReference>
<dbReference type="AlphaFoldDB" id="A0A4S4DDH1"/>
<gene>
    <name evidence="13" type="ORF">TEA_020647</name>
</gene>
<evidence type="ECO:0000256" key="8">
    <source>
        <dbReference type="ARBA" id="ARBA00023004"/>
    </source>
</evidence>
<evidence type="ECO:0000256" key="5">
    <source>
        <dbReference type="ARBA" id="ARBA00022723"/>
    </source>
</evidence>
<organism evidence="13 14">
    <name type="scientific">Camellia sinensis var. sinensis</name>
    <name type="common">China tea</name>
    <dbReference type="NCBI Taxonomy" id="542762"/>
    <lineage>
        <taxon>Eukaryota</taxon>
        <taxon>Viridiplantae</taxon>
        <taxon>Streptophyta</taxon>
        <taxon>Embryophyta</taxon>
        <taxon>Tracheophyta</taxon>
        <taxon>Spermatophyta</taxon>
        <taxon>Magnoliopsida</taxon>
        <taxon>eudicotyledons</taxon>
        <taxon>Gunneridae</taxon>
        <taxon>Pentapetalae</taxon>
        <taxon>asterids</taxon>
        <taxon>Ericales</taxon>
        <taxon>Theaceae</taxon>
        <taxon>Camellia</taxon>
    </lineage>
</organism>
<dbReference type="PRINTS" id="PR00385">
    <property type="entry name" value="P450"/>
</dbReference>
<evidence type="ECO:0000313" key="14">
    <source>
        <dbReference type="Proteomes" id="UP000306102"/>
    </source>
</evidence>
<keyword evidence="10" id="KW-0472">Membrane</keyword>
<dbReference type="PANTHER" id="PTHR47947">
    <property type="entry name" value="CYTOCHROME P450 82C3-RELATED"/>
    <property type="match status" value="1"/>
</dbReference>
<dbReference type="PANTHER" id="PTHR47947:SF26">
    <property type="entry name" value="CYTOCHROME P450"/>
    <property type="match status" value="1"/>
</dbReference>
<keyword evidence="14" id="KW-1185">Reference proteome</keyword>
<keyword evidence="9 12" id="KW-0503">Monooxygenase</keyword>
<dbReference type="GO" id="GO:0016020">
    <property type="term" value="C:membrane"/>
    <property type="evidence" value="ECO:0007669"/>
    <property type="project" value="UniProtKB-SubCell"/>
</dbReference>
<dbReference type="STRING" id="542762.A0A4S4DDH1"/>
<comment type="caution">
    <text evidence="13">The sequence shown here is derived from an EMBL/GenBank/DDBJ whole genome shotgun (WGS) entry which is preliminary data.</text>
</comment>
<accession>A0A4S4DDH1</accession>
<evidence type="ECO:0000256" key="11">
    <source>
        <dbReference type="PIRSR" id="PIRSR602401-1"/>
    </source>
</evidence>
<dbReference type="GO" id="GO:0004497">
    <property type="term" value="F:monooxygenase activity"/>
    <property type="evidence" value="ECO:0007669"/>
    <property type="project" value="UniProtKB-KW"/>
</dbReference>
<keyword evidence="5 11" id="KW-0479">Metal-binding</keyword>
<protein>
    <submittedName>
        <fullName evidence="13">Uncharacterized protein</fullName>
    </submittedName>
</protein>
<dbReference type="GO" id="GO:0016705">
    <property type="term" value="F:oxidoreductase activity, acting on paired donors, with incorporation or reduction of molecular oxygen"/>
    <property type="evidence" value="ECO:0007669"/>
    <property type="project" value="InterPro"/>
</dbReference>
<keyword evidence="4" id="KW-0812">Transmembrane</keyword>
<evidence type="ECO:0000256" key="12">
    <source>
        <dbReference type="RuleBase" id="RU000461"/>
    </source>
</evidence>
<dbReference type="InterPro" id="IPR002401">
    <property type="entry name" value="Cyt_P450_E_grp-I"/>
</dbReference>
<dbReference type="InterPro" id="IPR050651">
    <property type="entry name" value="Plant_Cytochrome_P450_Monoox"/>
</dbReference>
<dbReference type="Pfam" id="PF00067">
    <property type="entry name" value="p450"/>
    <property type="match status" value="2"/>
</dbReference>
<name>A0A4S4DDH1_CAMSN</name>
<dbReference type="InterPro" id="IPR017972">
    <property type="entry name" value="Cyt_P450_CS"/>
</dbReference>